<evidence type="ECO:0000256" key="1">
    <source>
        <dbReference type="SAM" id="MobiDB-lite"/>
    </source>
</evidence>
<dbReference type="InterPro" id="IPR032710">
    <property type="entry name" value="NTF2-like_dom_sf"/>
</dbReference>
<protein>
    <submittedName>
        <fullName evidence="3">Nuclear transport factor 2 family protein</fullName>
    </submittedName>
</protein>
<dbReference type="EMBL" id="JBHTGP010000018">
    <property type="protein sequence ID" value="MFD0689779.1"/>
    <property type="molecule type" value="Genomic_DNA"/>
</dbReference>
<dbReference type="CDD" id="cd00531">
    <property type="entry name" value="NTF2_like"/>
    <property type="match status" value="1"/>
</dbReference>
<feature type="domain" description="SnoaL-like" evidence="2">
    <location>
        <begin position="5"/>
        <end position="117"/>
    </location>
</feature>
<keyword evidence="4" id="KW-1185">Reference proteome</keyword>
<comment type="caution">
    <text evidence="3">The sequence shown here is derived from an EMBL/GenBank/DDBJ whole genome shotgun (WGS) entry which is preliminary data.</text>
</comment>
<gene>
    <name evidence="3" type="ORF">ACFQZM_35190</name>
</gene>
<organism evidence="3 4">
    <name type="scientific">Actinomadura fibrosa</name>
    <dbReference type="NCBI Taxonomy" id="111802"/>
    <lineage>
        <taxon>Bacteria</taxon>
        <taxon>Bacillati</taxon>
        <taxon>Actinomycetota</taxon>
        <taxon>Actinomycetes</taxon>
        <taxon>Streptosporangiales</taxon>
        <taxon>Thermomonosporaceae</taxon>
        <taxon>Actinomadura</taxon>
    </lineage>
</organism>
<sequence length="147" mass="16096">MDISRIADTIEIEQLLARYAVGMTKDDVEAVVAVFAPGGTYSAFGEEYGVQDFPELVAAAPKGVFSVSTPAIAFEGEDSATGEQPLCFVAQTDHSMRIGYYTDTYTRTPDGWRLRTRAMTFLRRSGARDSGRAHDPRRPAPRQRSAG</sequence>
<accession>A0ABW2XWE6</accession>
<dbReference type="RefSeq" id="WP_131761251.1">
    <property type="nucleotide sequence ID" value="NZ_CAACUY010000155.1"/>
</dbReference>
<dbReference type="InterPro" id="IPR037401">
    <property type="entry name" value="SnoaL-like"/>
</dbReference>
<feature type="region of interest" description="Disordered" evidence="1">
    <location>
        <begin position="124"/>
        <end position="147"/>
    </location>
</feature>
<name>A0ABW2XWE6_9ACTN</name>
<evidence type="ECO:0000313" key="4">
    <source>
        <dbReference type="Proteomes" id="UP001597063"/>
    </source>
</evidence>
<dbReference type="Proteomes" id="UP001597063">
    <property type="component" value="Unassembled WGS sequence"/>
</dbReference>
<dbReference type="SUPFAM" id="SSF54427">
    <property type="entry name" value="NTF2-like"/>
    <property type="match status" value="1"/>
</dbReference>
<evidence type="ECO:0000259" key="2">
    <source>
        <dbReference type="Pfam" id="PF13577"/>
    </source>
</evidence>
<proteinExistence type="predicted"/>
<dbReference type="Pfam" id="PF13577">
    <property type="entry name" value="SnoaL_4"/>
    <property type="match status" value="1"/>
</dbReference>
<dbReference type="Gene3D" id="3.10.450.50">
    <property type="match status" value="1"/>
</dbReference>
<evidence type="ECO:0000313" key="3">
    <source>
        <dbReference type="EMBL" id="MFD0689779.1"/>
    </source>
</evidence>
<feature type="compositionally biased region" description="Basic and acidic residues" evidence="1">
    <location>
        <begin position="126"/>
        <end position="138"/>
    </location>
</feature>
<reference evidence="4" key="1">
    <citation type="journal article" date="2019" name="Int. J. Syst. Evol. Microbiol.">
        <title>The Global Catalogue of Microorganisms (GCM) 10K type strain sequencing project: providing services to taxonomists for standard genome sequencing and annotation.</title>
        <authorList>
            <consortium name="The Broad Institute Genomics Platform"/>
            <consortium name="The Broad Institute Genome Sequencing Center for Infectious Disease"/>
            <person name="Wu L."/>
            <person name="Ma J."/>
        </authorList>
    </citation>
    <scope>NUCLEOTIDE SEQUENCE [LARGE SCALE GENOMIC DNA]</scope>
    <source>
        <strain evidence="4">JCM 9371</strain>
    </source>
</reference>